<dbReference type="InterPro" id="IPR011992">
    <property type="entry name" value="EF-hand-dom_pair"/>
</dbReference>
<evidence type="ECO:0000313" key="5">
    <source>
        <dbReference type="Proteomes" id="UP000095751"/>
    </source>
</evidence>
<protein>
    <recommendedName>
        <fullName evidence="3">EF-hand domain-containing protein</fullName>
    </recommendedName>
</protein>
<feature type="transmembrane region" description="Helical" evidence="2">
    <location>
        <begin position="215"/>
        <end position="232"/>
    </location>
</feature>
<evidence type="ECO:0000256" key="2">
    <source>
        <dbReference type="SAM" id="Phobius"/>
    </source>
</evidence>
<dbReference type="EMBL" id="KV784357">
    <property type="protein sequence ID" value="OEU17231.1"/>
    <property type="molecule type" value="Genomic_DNA"/>
</dbReference>
<name>A0A1E7FGC6_9STRA</name>
<dbReference type="Pfam" id="PF13499">
    <property type="entry name" value="EF-hand_7"/>
    <property type="match status" value="1"/>
</dbReference>
<dbReference type="SUPFAM" id="SSF47473">
    <property type="entry name" value="EF-hand"/>
    <property type="match status" value="1"/>
</dbReference>
<dbReference type="KEGG" id="fcy:FRACYDRAFT_225182"/>
<dbReference type="CDD" id="cd00051">
    <property type="entry name" value="EFh"/>
    <property type="match status" value="1"/>
</dbReference>
<keyword evidence="2" id="KW-0812">Transmembrane</keyword>
<dbReference type="InterPro" id="IPR018247">
    <property type="entry name" value="EF_Hand_1_Ca_BS"/>
</dbReference>
<dbReference type="InterPro" id="IPR002048">
    <property type="entry name" value="EF_hand_dom"/>
</dbReference>
<dbReference type="Gene3D" id="1.10.238.10">
    <property type="entry name" value="EF-hand"/>
    <property type="match status" value="1"/>
</dbReference>
<reference evidence="4 5" key="1">
    <citation type="submission" date="2016-09" db="EMBL/GenBank/DDBJ databases">
        <title>Extensive genetic diversity and differential bi-allelic expression allows diatom success in the polar Southern Ocean.</title>
        <authorList>
            <consortium name="DOE Joint Genome Institute"/>
            <person name="Mock T."/>
            <person name="Otillar R.P."/>
            <person name="Strauss J."/>
            <person name="Dupont C."/>
            <person name="Frickenhaus S."/>
            <person name="Maumus F."/>
            <person name="Mcmullan M."/>
            <person name="Sanges R."/>
            <person name="Schmutz J."/>
            <person name="Toseland A."/>
            <person name="Valas R."/>
            <person name="Veluchamy A."/>
            <person name="Ward B.J."/>
            <person name="Allen A."/>
            <person name="Barry K."/>
            <person name="Falciatore A."/>
            <person name="Ferrante M."/>
            <person name="Fortunato A.E."/>
            <person name="Gloeckner G."/>
            <person name="Gruber A."/>
            <person name="Hipkin R."/>
            <person name="Janech M."/>
            <person name="Kroth P."/>
            <person name="Leese F."/>
            <person name="Lindquist E."/>
            <person name="Lyon B.R."/>
            <person name="Martin J."/>
            <person name="Mayer C."/>
            <person name="Parker M."/>
            <person name="Quesneville H."/>
            <person name="Raymond J."/>
            <person name="Uhlig C."/>
            <person name="Valentin K.U."/>
            <person name="Worden A.Z."/>
            <person name="Armbrust E.V."/>
            <person name="Bowler C."/>
            <person name="Green B."/>
            <person name="Moulton V."/>
            <person name="Van Oosterhout C."/>
            <person name="Grigoriev I."/>
        </authorList>
    </citation>
    <scope>NUCLEOTIDE SEQUENCE [LARGE SCALE GENOMIC DNA]</scope>
    <source>
        <strain evidence="4 5">CCMP1102</strain>
    </source>
</reference>
<feature type="domain" description="EF-hand" evidence="3">
    <location>
        <begin position="351"/>
        <end position="386"/>
    </location>
</feature>
<feature type="transmembrane region" description="Helical" evidence="2">
    <location>
        <begin position="20"/>
        <end position="39"/>
    </location>
</feature>
<dbReference type="PROSITE" id="PS00018">
    <property type="entry name" value="EF_HAND_1"/>
    <property type="match status" value="1"/>
</dbReference>
<evidence type="ECO:0000256" key="1">
    <source>
        <dbReference type="ARBA" id="ARBA00022837"/>
    </source>
</evidence>
<dbReference type="SMART" id="SM00054">
    <property type="entry name" value="EFh"/>
    <property type="match status" value="3"/>
</dbReference>
<feature type="domain" description="EF-hand" evidence="3">
    <location>
        <begin position="74"/>
        <end position="109"/>
    </location>
</feature>
<organism evidence="4 5">
    <name type="scientific">Fragilariopsis cylindrus CCMP1102</name>
    <dbReference type="NCBI Taxonomy" id="635003"/>
    <lineage>
        <taxon>Eukaryota</taxon>
        <taxon>Sar</taxon>
        <taxon>Stramenopiles</taxon>
        <taxon>Ochrophyta</taxon>
        <taxon>Bacillariophyta</taxon>
        <taxon>Bacillariophyceae</taxon>
        <taxon>Bacillariophycidae</taxon>
        <taxon>Bacillariales</taxon>
        <taxon>Bacillariaceae</taxon>
        <taxon>Fragilariopsis</taxon>
    </lineage>
</organism>
<proteinExistence type="predicted"/>
<dbReference type="Gene3D" id="1.10.287.70">
    <property type="match status" value="1"/>
</dbReference>
<keyword evidence="2" id="KW-1133">Transmembrane helix</keyword>
<evidence type="ECO:0000259" key="3">
    <source>
        <dbReference type="PROSITE" id="PS50222"/>
    </source>
</evidence>
<sequence>MSIGFCTDVAETKLGSKAFTVIYILLGASVVGGALALFIQDIVEGVFDRETQLPSRGDNNGNDATTSNHYIKGYNLSLEKEVFEKFDVSQTGTLSKEEFRQLLQSTIKTTTRPLSEDDIDILWTKFDRIKDGTIHFEEFVGSFRKIDRLIASLHSDNENNNTMTKNQNDNDDDNDDVNCSKWCWTITNSIHSKILSTTSSIYSSIISTWNNENRIYGVFIAWVLLGIAWGMIDQGWDPITSTHFAVSALATGGLTAPPVNSDGILPARPSIFCGCYCLFGIPLMAITLGHFARVLVSDHVAAMEEWALTRPMTATEYQIAKKYLTKASTSGLCLSDFIVLQLLRQGRISAGTMNILKKEFDVLDKDRTGVLTLEEATNWCSIPKVDEDDDVVSLPSSSSSSSLER</sequence>
<keyword evidence="2" id="KW-0472">Membrane</keyword>
<dbReference type="Proteomes" id="UP000095751">
    <property type="component" value="Unassembled WGS sequence"/>
</dbReference>
<dbReference type="PROSITE" id="PS50222">
    <property type="entry name" value="EF_HAND_2"/>
    <property type="match status" value="3"/>
</dbReference>
<gene>
    <name evidence="4" type="ORF">FRACYDRAFT_225182</name>
</gene>
<keyword evidence="1" id="KW-0106">Calcium</keyword>
<evidence type="ECO:0000313" key="4">
    <source>
        <dbReference type="EMBL" id="OEU17231.1"/>
    </source>
</evidence>
<accession>A0A1E7FGC6</accession>
<dbReference type="InParanoid" id="A0A1E7FGC6"/>
<feature type="domain" description="EF-hand" evidence="3">
    <location>
        <begin position="114"/>
        <end position="149"/>
    </location>
</feature>
<feature type="transmembrane region" description="Helical" evidence="2">
    <location>
        <begin position="271"/>
        <end position="292"/>
    </location>
</feature>
<keyword evidence="5" id="KW-1185">Reference proteome</keyword>
<dbReference type="AlphaFoldDB" id="A0A1E7FGC6"/>
<dbReference type="GO" id="GO:0005509">
    <property type="term" value="F:calcium ion binding"/>
    <property type="evidence" value="ECO:0007669"/>
    <property type="project" value="InterPro"/>
</dbReference>
<dbReference type="OrthoDB" id="43021at2759"/>